<dbReference type="Gene3D" id="3.40.50.10880">
    <property type="entry name" value="Uncharacterised protein PF01937, DUF89, domain 3"/>
    <property type="match status" value="1"/>
</dbReference>
<dbReference type="InterPro" id="IPR036075">
    <property type="entry name" value="ARMT-1-like_metal-bd_sf"/>
</dbReference>
<accession>K0N250</accession>
<dbReference type="OrthoDB" id="9796465at2"/>
<dbReference type="STRING" id="651182.TOL2_C00690"/>
<gene>
    <name evidence="2" type="ordered locus">TOL2_C00690</name>
</gene>
<evidence type="ECO:0000259" key="1">
    <source>
        <dbReference type="Pfam" id="PF01937"/>
    </source>
</evidence>
<dbReference type="Pfam" id="PF01937">
    <property type="entry name" value="ARMT1-like_dom"/>
    <property type="match status" value="1"/>
</dbReference>
<dbReference type="KEGG" id="dto:TOL2_C00690"/>
<dbReference type="EMBL" id="FO203503">
    <property type="protein sequence ID" value="CCK78239.1"/>
    <property type="molecule type" value="Genomic_DNA"/>
</dbReference>
<evidence type="ECO:0000313" key="2">
    <source>
        <dbReference type="EMBL" id="CCK78239.1"/>
    </source>
</evidence>
<proteinExistence type="predicted"/>
<organism evidence="2 3">
    <name type="scientific">Desulfobacula toluolica (strain DSM 7467 / Tol2)</name>
    <dbReference type="NCBI Taxonomy" id="651182"/>
    <lineage>
        <taxon>Bacteria</taxon>
        <taxon>Pseudomonadati</taxon>
        <taxon>Thermodesulfobacteriota</taxon>
        <taxon>Desulfobacteria</taxon>
        <taxon>Desulfobacterales</taxon>
        <taxon>Desulfobacteraceae</taxon>
        <taxon>Desulfobacula</taxon>
    </lineage>
</organism>
<evidence type="ECO:0000313" key="3">
    <source>
        <dbReference type="Proteomes" id="UP000007347"/>
    </source>
</evidence>
<dbReference type="Proteomes" id="UP000007347">
    <property type="component" value="Chromosome"/>
</dbReference>
<dbReference type="Gene3D" id="1.10.285.20">
    <property type="entry name" value="Uncharacterised protein PF01937, DUF89, domain 2"/>
    <property type="match status" value="1"/>
</dbReference>
<keyword evidence="3" id="KW-1185">Reference proteome</keyword>
<name>K0N250_DESTT</name>
<dbReference type="InterPro" id="IPR014444">
    <property type="entry name" value="PH1575-like"/>
</dbReference>
<sequence>MKTYNDCIPCLVRQSLGAARLVTDNEDVHRNVLKKTLAAMAVMDMKQSPPMMARLIQQTIAEVTGNKDPYKEVKQQFNRFSLEIYPDLEARVNQSDLPLKTAVQLAIAGNIIDFGAISNLDKKTVFTTIDHALTHEVKGDMDNLIQIFDKARHILWIADNAGEIVFDRLVLNLIDTKKVIFVVRGGAILNDATIEDADKTGIRDLVTTIDSGAAIPGTVLNECSKSFLQAFDRADLIIAKGQGNYETLPHDDKRIFFLFKAKCPVVAELAQVNLNDMVVWNQTRKHGFQSGTI</sequence>
<dbReference type="Gene3D" id="1.10.8.380">
    <property type="entry name" value="Uncharacterised protein PF01937, DUF89, domain 1"/>
    <property type="match status" value="1"/>
</dbReference>
<dbReference type="SUPFAM" id="SSF111321">
    <property type="entry name" value="AF1104-like"/>
    <property type="match status" value="1"/>
</dbReference>
<dbReference type="PIRSF" id="PIRSF006593">
    <property type="entry name" value="UCP006593"/>
    <property type="match status" value="1"/>
</dbReference>
<protein>
    <submittedName>
        <fullName evidence="2">Conserved uncharacterized protein</fullName>
    </submittedName>
</protein>
<reference evidence="2 3" key="1">
    <citation type="journal article" date="2013" name="Environ. Microbiol.">
        <title>Complete genome, catabolic sub-proteomes and key-metabolites of Desulfobacula toluolica Tol2, a marine, aromatic compound-degrading, sulfate-reducing bacterium.</title>
        <authorList>
            <person name="Wohlbrand L."/>
            <person name="Jacob J.H."/>
            <person name="Kube M."/>
            <person name="Mussmann M."/>
            <person name="Jarling R."/>
            <person name="Beck A."/>
            <person name="Amann R."/>
            <person name="Wilkes H."/>
            <person name="Reinhardt R."/>
            <person name="Rabus R."/>
        </authorList>
    </citation>
    <scope>NUCLEOTIDE SEQUENCE [LARGE SCALE GENOMIC DNA]</scope>
    <source>
        <strain evidence="3">DSM 7467 / Tol2</strain>
    </source>
</reference>
<dbReference type="InterPro" id="IPR002791">
    <property type="entry name" value="ARMT1-like_metal-bd"/>
</dbReference>
<dbReference type="HOGENOM" id="CLU_071520_1_0_7"/>
<dbReference type="AlphaFoldDB" id="K0N250"/>
<feature type="domain" description="Damage-control phosphatase ARMT1-like metal-binding" evidence="1">
    <location>
        <begin position="3"/>
        <end position="278"/>
    </location>
</feature>